<keyword evidence="2" id="KW-1185">Reference proteome</keyword>
<dbReference type="Proteomes" id="UP001056685">
    <property type="component" value="Segment"/>
</dbReference>
<protein>
    <submittedName>
        <fullName evidence="1">Uncharacterized protein</fullName>
    </submittedName>
</protein>
<evidence type="ECO:0000313" key="2">
    <source>
        <dbReference type="Proteomes" id="UP001056685"/>
    </source>
</evidence>
<sequence length="161" mass="17664">MRHALIRDDRVVNIILCGPDFQPPEGLTLVVLGEAETAAIGWLYDGQGFAPPTDVAPEPQTPDLRPTKARFGDLFTDDEHAAMNLIRWQCRQMDAAERAIPGNPLVYAETLFIKFDLPAEFIELDLPMVAQGLGLLGMLGVFGDRAESRIPQVLANEDPPA</sequence>
<evidence type="ECO:0000313" key="1">
    <source>
        <dbReference type="EMBL" id="USN13926.1"/>
    </source>
</evidence>
<name>A0A9E7MQL6_9CAUD</name>
<dbReference type="EMBL" id="ON529852">
    <property type="protein sequence ID" value="USN13926.1"/>
    <property type="molecule type" value="Genomic_DNA"/>
</dbReference>
<reference evidence="1" key="1">
    <citation type="submission" date="2022-05" db="EMBL/GenBank/DDBJ databases">
        <authorList>
            <person name="Friedrich I."/>
            <person name="Poehlein A."/>
            <person name="Schneider D."/>
            <person name="Hertel R."/>
            <person name="Daniel R."/>
        </authorList>
    </citation>
    <scope>NUCLEOTIDE SEQUENCE</scope>
</reference>
<proteinExistence type="predicted"/>
<accession>A0A9E7MQL6</accession>
<gene>
    <name evidence="1" type="ORF">KABACHOK_00900</name>
</gene>
<organism evidence="1 2">
    <name type="scientific">Brevundimonas phage vB_BpoS-Kabachok</name>
    <dbReference type="NCBI Taxonomy" id="2948600"/>
    <lineage>
        <taxon>Viruses</taxon>
        <taxon>Duplodnaviria</taxon>
        <taxon>Heunggongvirae</taxon>
        <taxon>Uroviricota</taxon>
        <taxon>Caudoviricetes</taxon>
        <taxon>Jeanschmidtviridae</taxon>
        <taxon>Marchewkavirus</taxon>
        <taxon>Marchewkavirus kabachok</taxon>
    </lineage>
</organism>